<dbReference type="AlphaFoldDB" id="A0A8H3GDK9"/>
<reference evidence="2" key="1">
    <citation type="submission" date="2021-01" db="EMBL/GenBank/DDBJ databases">
        <authorList>
            <person name="Kaushik A."/>
        </authorList>
    </citation>
    <scope>NUCLEOTIDE SEQUENCE</scope>
    <source>
        <strain evidence="2">AG4-RS23</strain>
    </source>
</reference>
<proteinExistence type="predicted"/>
<dbReference type="Gene3D" id="1.20.1280.50">
    <property type="match status" value="1"/>
</dbReference>
<evidence type="ECO:0000313" key="2">
    <source>
        <dbReference type="EMBL" id="CAE6444445.1"/>
    </source>
</evidence>
<sequence>MSSNSSSQGGKQSQNEETSSLTERRNRNSKQPINRLPDEILARIFLVTTGVSIRPRGAYRFTLFPDVAIQVCSRWMNVALASPTLWTHIHVREHLDDDDVALWVSRAGRDALLDIEIDILEPYCGVAFFDITDWTEQEHHVARIFKYFCSLKAGPQRWRSLSLSILQPEPLYKFIQLLNKQPAPNLRHLYVCSEPDWNDDEFDEERPLTNAYYRKGYSLSEHAAPNLRHVEFTHVSWKYVFDRSKPLLSGLTRLQLSAGRVLTSLSNIQKLLSANPNLELLQISAGVQIRFAYRRSNRSYSREGTTSL</sequence>
<gene>
    <name evidence="2" type="ORF">RDB_LOCUS45437</name>
</gene>
<dbReference type="Proteomes" id="UP000663861">
    <property type="component" value="Unassembled WGS sequence"/>
</dbReference>
<evidence type="ECO:0000313" key="3">
    <source>
        <dbReference type="Proteomes" id="UP000663861"/>
    </source>
</evidence>
<evidence type="ECO:0008006" key="4">
    <source>
        <dbReference type="Google" id="ProtNLM"/>
    </source>
</evidence>
<dbReference type="EMBL" id="CAJMWY010000704">
    <property type="protein sequence ID" value="CAE6444445.1"/>
    <property type="molecule type" value="Genomic_DNA"/>
</dbReference>
<feature type="compositionally biased region" description="Low complexity" evidence="1">
    <location>
        <begin position="1"/>
        <end position="15"/>
    </location>
</feature>
<feature type="region of interest" description="Disordered" evidence="1">
    <location>
        <begin position="1"/>
        <end position="29"/>
    </location>
</feature>
<organism evidence="2 3">
    <name type="scientific">Rhizoctonia solani</name>
    <dbReference type="NCBI Taxonomy" id="456999"/>
    <lineage>
        <taxon>Eukaryota</taxon>
        <taxon>Fungi</taxon>
        <taxon>Dikarya</taxon>
        <taxon>Basidiomycota</taxon>
        <taxon>Agaricomycotina</taxon>
        <taxon>Agaricomycetes</taxon>
        <taxon>Cantharellales</taxon>
        <taxon>Ceratobasidiaceae</taxon>
        <taxon>Rhizoctonia</taxon>
    </lineage>
</organism>
<name>A0A8H3GDK9_9AGAM</name>
<evidence type="ECO:0000256" key="1">
    <source>
        <dbReference type="SAM" id="MobiDB-lite"/>
    </source>
</evidence>
<accession>A0A8H3GDK9</accession>
<comment type="caution">
    <text evidence="2">The sequence shown here is derived from an EMBL/GenBank/DDBJ whole genome shotgun (WGS) entry which is preliminary data.</text>
</comment>
<protein>
    <recommendedName>
        <fullName evidence="4">F-box domain-containing protein</fullName>
    </recommendedName>
</protein>